<dbReference type="InterPro" id="IPR009003">
    <property type="entry name" value="Peptidase_S1_PA"/>
</dbReference>
<keyword evidence="4" id="KW-1133">Transmembrane helix</keyword>
<dbReference type="PRINTS" id="PR00834">
    <property type="entry name" value="PROTEASES2C"/>
</dbReference>
<evidence type="ECO:0000256" key="4">
    <source>
        <dbReference type="SAM" id="Phobius"/>
    </source>
</evidence>
<protein>
    <recommendedName>
        <fullName evidence="5">PDZ domain-containing protein</fullName>
    </recommendedName>
</protein>
<feature type="domain" description="PDZ" evidence="5">
    <location>
        <begin position="301"/>
        <end position="391"/>
    </location>
</feature>
<evidence type="ECO:0000313" key="6">
    <source>
        <dbReference type="EMBL" id="SUZ63752.1"/>
    </source>
</evidence>
<keyword evidence="2" id="KW-0645">Protease</keyword>
<accession>A0A381P9V8</accession>
<dbReference type="Pfam" id="PF13365">
    <property type="entry name" value="Trypsin_2"/>
    <property type="match status" value="1"/>
</dbReference>
<name>A0A381P9V8_9ZZZZ</name>
<dbReference type="Gene3D" id="2.30.42.10">
    <property type="match status" value="2"/>
</dbReference>
<dbReference type="PANTHER" id="PTHR22939">
    <property type="entry name" value="SERINE PROTEASE FAMILY S1C HTRA-RELATED"/>
    <property type="match status" value="1"/>
</dbReference>
<dbReference type="Gene3D" id="2.40.10.120">
    <property type="match status" value="1"/>
</dbReference>
<evidence type="ECO:0000256" key="1">
    <source>
        <dbReference type="ARBA" id="ARBA00010541"/>
    </source>
</evidence>
<dbReference type="PROSITE" id="PS50106">
    <property type="entry name" value="PDZ"/>
    <property type="match status" value="2"/>
</dbReference>
<dbReference type="AlphaFoldDB" id="A0A381P9V8"/>
<organism evidence="6">
    <name type="scientific">marine metagenome</name>
    <dbReference type="NCBI Taxonomy" id="408172"/>
    <lineage>
        <taxon>unclassified sequences</taxon>
        <taxon>metagenomes</taxon>
        <taxon>ecological metagenomes</taxon>
    </lineage>
</organism>
<dbReference type="EMBL" id="UINC01000924">
    <property type="protein sequence ID" value="SUZ63752.1"/>
    <property type="molecule type" value="Genomic_DNA"/>
</dbReference>
<reference evidence="6" key="1">
    <citation type="submission" date="2018-05" db="EMBL/GenBank/DDBJ databases">
        <authorList>
            <person name="Lanie J.A."/>
            <person name="Ng W.-L."/>
            <person name="Kazmierczak K.M."/>
            <person name="Andrzejewski T.M."/>
            <person name="Davidsen T.M."/>
            <person name="Wayne K.J."/>
            <person name="Tettelin H."/>
            <person name="Glass J.I."/>
            <person name="Rusch D."/>
            <person name="Podicherti R."/>
            <person name="Tsui H.-C.T."/>
            <person name="Winkler M.E."/>
        </authorList>
    </citation>
    <scope>NUCLEOTIDE SEQUENCE</scope>
</reference>
<dbReference type="PANTHER" id="PTHR22939:SF129">
    <property type="entry name" value="SERINE PROTEASE HTRA2, MITOCHONDRIAL"/>
    <property type="match status" value="1"/>
</dbReference>
<dbReference type="GO" id="GO:0006508">
    <property type="term" value="P:proteolysis"/>
    <property type="evidence" value="ECO:0007669"/>
    <property type="project" value="UniProtKB-KW"/>
</dbReference>
<gene>
    <name evidence="6" type="ORF">METZ01_LOCUS16606</name>
</gene>
<dbReference type="SUPFAM" id="SSF50494">
    <property type="entry name" value="Trypsin-like serine proteases"/>
    <property type="match status" value="1"/>
</dbReference>
<dbReference type="SMART" id="SM00228">
    <property type="entry name" value="PDZ"/>
    <property type="match status" value="2"/>
</dbReference>
<dbReference type="InterPro" id="IPR036034">
    <property type="entry name" value="PDZ_sf"/>
</dbReference>
<dbReference type="SUPFAM" id="SSF50156">
    <property type="entry name" value="PDZ domain-like"/>
    <property type="match status" value="2"/>
</dbReference>
<dbReference type="Pfam" id="PF13180">
    <property type="entry name" value="PDZ_2"/>
    <property type="match status" value="1"/>
</dbReference>
<dbReference type="InterPro" id="IPR001940">
    <property type="entry name" value="Peptidase_S1C"/>
</dbReference>
<feature type="transmembrane region" description="Helical" evidence="4">
    <location>
        <begin position="12"/>
        <end position="31"/>
    </location>
</feature>
<evidence type="ECO:0000259" key="5">
    <source>
        <dbReference type="PROSITE" id="PS50106"/>
    </source>
</evidence>
<comment type="similarity">
    <text evidence="1">Belongs to the peptidase S1C family.</text>
</comment>
<dbReference type="InterPro" id="IPR001478">
    <property type="entry name" value="PDZ"/>
</dbReference>
<sequence>MYDPLRAKVKVVFYSAIAFLFGLAITSGLGWTSKSYAMPLIEETAQISPEAVKPALDLSQAFTNLADAVTPAVVRIEARRPVTAANQEVPDAFRRFFDAPEGQNQPPSQGQIAGGSGFVVSADGYILTNNHVVEGADEVKVYFPDRRYFDAEIIGTDPFTDVALIKVNAGESLPALAFGNSDNVKVGEWILAIGNPGFGNSAALDFTVTAGIISARGRPLQLLQNELRSDPRFGDQASRWAIEDFLQTDAVINPGNSGGPMVNLNGQAVGINSAIASTTGAYQGYGFAIPINLARRVMEDLVEYGYVKRPRIGVEIITATAEDAEVYGLPSISGILVQAVDPEGPASGNLEPEDVIVALDGKSVGYVAELQAQIAQRRPGDRVSLTVYRDGGPIDVAIQLDEAPINSSPPSVSERTVHSEERLGINVEELDQELATELRFPEAGGVVLTQVTRGSPAQRRGVGQYVGNKLIRVNAADIATPEDVRDALDVVEGGEIVSLHFENRDGTGRVVNVRMPS</sequence>
<keyword evidence="3" id="KW-0378">Hydrolase</keyword>
<dbReference type="GO" id="GO:0004252">
    <property type="term" value="F:serine-type endopeptidase activity"/>
    <property type="evidence" value="ECO:0007669"/>
    <property type="project" value="InterPro"/>
</dbReference>
<feature type="domain" description="PDZ" evidence="5">
    <location>
        <begin position="411"/>
        <end position="478"/>
    </location>
</feature>
<proteinExistence type="inferred from homology"/>
<keyword evidence="4" id="KW-0812">Transmembrane</keyword>
<evidence type="ECO:0000256" key="2">
    <source>
        <dbReference type="ARBA" id="ARBA00022670"/>
    </source>
</evidence>
<keyword evidence="4" id="KW-0472">Membrane</keyword>
<evidence type="ECO:0000256" key="3">
    <source>
        <dbReference type="ARBA" id="ARBA00022801"/>
    </source>
</evidence>